<accession>A0A2R6QZ08</accession>
<dbReference type="PANTHER" id="PTHR10783:SF46">
    <property type="entry name" value="PROTEIN ERD1 HOMOLOG 2"/>
    <property type="match status" value="1"/>
</dbReference>
<dbReference type="InParanoid" id="A0A2R6QZ08"/>
<evidence type="ECO:0000256" key="5">
    <source>
        <dbReference type="SAM" id="MobiDB-lite"/>
    </source>
</evidence>
<protein>
    <submittedName>
        <fullName evidence="8">SPX and EXS domain-containing protein</fullName>
    </submittedName>
</protein>
<keyword evidence="9" id="KW-1185">Reference proteome</keyword>
<dbReference type="EMBL" id="NKQK01000011">
    <property type="protein sequence ID" value="PSS17620.1"/>
    <property type="molecule type" value="Genomic_DNA"/>
</dbReference>
<dbReference type="GO" id="GO:0016020">
    <property type="term" value="C:membrane"/>
    <property type="evidence" value="ECO:0007669"/>
    <property type="project" value="UniProtKB-SubCell"/>
</dbReference>
<keyword evidence="3 6" id="KW-1133">Transmembrane helix</keyword>
<evidence type="ECO:0000256" key="2">
    <source>
        <dbReference type="ARBA" id="ARBA00022692"/>
    </source>
</evidence>
<reference evidence="9" key="2">
    <citation type="journal article" date="2018" name="BMC Genomics">
        <title>A manually annotated Actinidia chinensis var. chinensis (kiwifruit) genome highlights the challenges associated with draft genomes and gene prediction in plants.</title>
        <authorList>
            <person name="Pilkington S.M."/>
            <person name="Crowhurst R."/>
            <person name="Hilario E."/>
            <person name="Nardozza S."/>
            <person name="Fraser L."/>
            <person name="Peng Y."/>
            <person name="Gunaseelan K."/>
            <person name="Simpson R."/>
            <person name="Tahir J."/>
            <person name="Deroles S.C."/>
            <person name="Templeton K."/>
            <person name="Luo Z."/>
            <person name="Davy M."/>
            <person name="Cheng C."/>
            <person name="McNeilage M."/>
            <person name="Scaglione D."/>
            <person name="Liu Y."/>
            <person name="Zhang Q."/>
            <person name="Datson P."/>
            <person name="De Silva N."/>
            <person name="Gardiner S.E."/>
            <person name="Bassett H."/>
            <person name="Chagne D."/>
            <person name="McCallum J."/>
            <person name="Dzierzon H."/>
            <person name="Deng C."/>
            <person name="Wang Y.Y."/>
            <person name="Barron L."/>
            <person name="Manako K."/>
            <person name="Bowen J."/>
            <person name="Foster T.M."/>
            <person name="Erridge Z.A."/>
            <person name="Tiffin H."/>
            <person name="Waite C.N."/>
            <person name="Davies K.M."/>
            <person name="Grierson E.P."/>
            <person name="Laing W.A."/>
            <person name="Kirk R."/>
            <person name="Chen X."/>
            <person name="Wood M."/>
            <person name="Montefiori M."/>
            <person name="Brummell D.A."/>
            <person name="Schwinn K.E."/>
            <person name="Catanach A."/>
            <person name="Fullerton C."/>
            <person name="Li D."/>
            <person name="Meiyalaghan S."/>
            <person name="Nieuwenhuizen N."/>
            <person name="Read N."/>
            <person name="Prakash R."/>
            <person name="Hunter D."/>
            <person name="Zhang H."/>
            <person name="McKenzie M."/>
            <person name="Knabel M."/>
            <person name="Harris A."/>
            <person name="Allan A.C."/>
            <person name="Gleave A."/>
            <person name="Chen A."/>
            <person name="Janssen B.J."/>
            <person name="Plunkett B."/>
            <person name="Ampomah-Dwamena C."/>
            <person name="Voogd C."/>
            <person name="Leif D."/>
            <person name="Lafferty D."/>
            <person name="Souleyre E.J.F."/>
            <person name="Varkonyi-Gasic E."/>
            <person name="Gambi F."/>
            <person name="Hanley J."/>
            <person name="Yao J.L."/>
            <person name="Cheung J."/>
            <person name="David K.M."/>
            <person name="Warren B."/>
            <person name="Marsh K."/>
            <person name="Snowden K.C."/>
            <person name="Lin-Wang K."/>
            <person name="Brian L."/>
            <person name="Martinez-Sanchez M."/>
            <person name="Wang M."/>
            <person name="Ileperuma N."/>
            <person name="Macnee N."/>
            <person name="Campin R."/>
            <person name="McAtee P."/>
            <person name="Drummond R.S.M."/>
            <person name="Espley R.V."/>
            <person name="Ireland H.S."/>
            <person name="Wu R."/>
            <person name="Atkinson R.G."/>
            <person name="Karunairetnam S."/>
            <person name="Bulley S."/>
            <person name="Chunkath S."/>
            <person name="Hanley Z."/>
            <person name="Storey R."/>
            <person name="Thrimawithana A.H."/>
            <person name="Thomson S."/>
            <person name="David C."/>
            <person name="Testolin R."/>
            <person name="Huang H."/>
            <person name="Hellens R.P."/>
            <person name="Schaffer R.J."/>
        </authorList>
    </citation>
    <scope>NUCLEOTIDE SEQUENCE [LARGE SCALE GENOMIC DNA]</scope>
    <source>
        <strain evidence="9">cv. Red5</strain>
    </source>
</reference>
<dbReference type="PROSITE" id="PS51380">
    <property type="entry name" value="EXS"/>
    <property type="match status" value="1"/>
</dbReference>
<feature type="transmembrane region" description="Helical" evidence="6">
    <location>
        <begin position="66"/>
        <end position="87"/>
    </location>
</feature>
<organism evidence="8 9">
    <name type="scientific">Actinidia chinensis var. chinensis</name>
    <name type="common">Chinese soft-hair kiwi</name>
    <dbReference type="NCBI Taxonomy" id="1590841"/>
    <lineage>
        <taxon>Eukaryota</taxon>
        <taxon>Viridiplantae</taxon>
        <taxon>Streptophyta</taxon>
        <taxon>Embryophyta</taxon>
        <taxon>Tracheophyta</taxon>
        <taxon>Spermatophyta</taxon>
        <taxon>Magnoliopsida</taxon>
        <taxon>eudicotyledons</taxon>
        <taxon>Gunneridae</taxon>
        <taxon>Pentapetalae</taxon>
        <taxon>asterids</taxon>
        <taxon>Ericales</taxon>
        <taxon>Actinidiaceae</taxon>
        <taxon>Actinidia</taxon>
    </lineage>
</organism>
<feature type="domain" description="EXS" evidence="7">
    <location>
        <begin position="222"/>
        <end position="423"/>
    </location>
</feature>
<keyword evidence="4 6" id="KW-0472">Membrane</keyword>
<dbReference type="GO" id="GO:0005737">
    <property type="term" value="C:cytoplasm"/>
    <property type="evidence" value="ECO:0007669"/>
    <property type="project" value="TreeGrafter"/>
</dbReference>
<dbReference type="OMA" id="PLHITTM"/>
<proteinExistence type="predicted"/>
<feature type="transmembrane region" description="Helical" evidence="6">
    <location>
        <begin position="151"/>
        <end position="175"/>
    </location>
</feature>
<evidence type="ECO:0000256" key="4">
    <source>
        <dbReference type="ARBA" id="ARBA00023136"/>
    </source>
</evidence>
<feature type="region of interest" description="Disordered" evidence="5">
    <location>
        <begin position="1"/>
        <end position="21"/>
    </location>
</feature>
<sequence length="426" mass="49614">MFGGGLASVPGNSPHLRKSGSRPVFSDLGELVSSSEEGFLHSLEANEMKGVTTPLSSTAIMPSPIFLWRFKALLFFIWGISCSKIGWDSVMRMSVDLRDLFLYEAFLYYNPLLLVTMMVWLWGVNLWVFLQANVNYAKIFDLDQNHLTHREIWKCATWMTIIVPTSMTSYLYLYSHGEVSLAASQPVLLYTAVAMLLIFPFDIFYLSSRYFLLRTLWRIVFPLQAITFADFFLADILTSMSKVFSDLERSVCRMVHRQVSGSALKYSTAVPVIFLSALKYHVFPDKWTNMYRPLWLLSSVLNSLYSFYWDVTRDWDLSGFTRIFKFSKTHLFSHLLYGRKWVHLWVIGSNLVLRCTWTYKLSAHLRHNYLTVFTITALEMLRRFQWVFFRVENEWNKGNSKSNVQISLSDMSNEEDKLLNSNDHNV</sequence>
<dbReference type="OrthoDB" id="2159384at2759"/>
<evidence type="ECO:0000313" key="8">
    <source>
        <dbReference type="EMBL" id="PSS17620.1"/>
    </source>
</evidence>
<dbReference type="FunCoup" id="A0A2R6QZ08">
    <property type="interactions" value="2800"/>
</dbReference>
<comment type="subcellular location">
    <subcellularLocation>
        <location evidence="1">Membrane</location>
        <topology evidence="1">Multi-pass membrane protein</topology>
    </subcellularLocation>
</comment>
<gene>
    <name evidence="8" type="ORF">CEY00_Acc00010</name>
</gene>
<reference evidence="8 9" key="1">
    <citation type="submission" date="2017-07" db="EMBL/GenBank/DDBJ databases">
        <title>An improved, manually edited Actinidia chinensis var. chinensis (kiwifruit) genome highlights the challenges associated with draft genomes and gene prediction in plants.</title>
        <authorList>
            <person name="Pilkington S."/>
            <person name="Crowhurst R."/>
            <person name="Hilario E."/>
            <person name="Nardozza S."/>
            <person name="Fraser L."/>
            <person name="Peng Y."/>
            <person name="Gunaseelan K."/>
            <person name="Simpson R."/>
            <person name="Tahir J."/>
            <person name="Deroles S."/>
            <person name="Templeton K."/>
            <person name="Luo Z."/>
            <person name="Davy M."/>
            <person name="Cheng C."/>
            <person name="Mcneilage M."/>
            <person name="Scaglione D."/>
            <person name="Liu Y."/>
            <person name="Zhang Q."/>
            <person name="Datson P."/>
            <person name="De Silva N."/>
            <person name="Gardiner S."/>
            <person name="Bassett H."/>
            <person name="Chagne D."/>
            <person name="Mccallum J."/>
            <person name="Dzierzon H."/>
            <person name="Deng C."/>
            <person name="Wang Y.-Y."/>
            <person name="Barron N."/>
            <person name="Manako K."/>
            <person name="Bowen J."/>
            <person name="Foster T."/>
            <person name="Erridge Z."/>
            <person name="Tiffin H."/>
            <person name="Waite C."/>
            <person name="Davies K."/>
            <person name="Grierson E."/>
            <person name="Laing W."/>
            <person name="Kirk R."/>
            <person name="Chen X."/>
            <person name="Wood M."/>
            <person name="Montefiori M."/>
            <person name="Brummell D."/>
            <person name="Schwinn K."/>
            <person name="Catanach A."/>
            <person name="Fullerton C."/>
            <person name="Li D."/>
            <person name="Meiyalaghan S."/>
            <person name="Nieuwenhuizen N."/>
            <person name="Read N."/>
            <person name="Prakash R."/>
            <person name="Hunter D."/>
            <person name="Zhang H."/>
            <person name="Mckenzie M."/>
            <person name="Knabel M."/>
            <person name="Harris A."/>
            <person name="Allan A."/>
            <person name="Chen A."/>
            <person name="Janssen B."/>
            <person name="Plunkett B."/>
            <person name="Dwamena C."/>
            <person name="Voogd C."/>
            <person name="Leif D."/>
            <person name="Lafferty D."/>
            <person name="Souleyre E."/>
            <person name="Varkonyi-Gasic E."/>
            <person name="Gambi F."/>
            <person name="Hanley J."/>
            <person name="Yao J.-L."/>
            <person name="Cheung J."/>
            <person name="David K."/>
            <person name="Warren B."/>
            <person name="Marsh K."/>
            <person name="Snowden K."/>
            <person name="Lin-Wang K."/>
            <person name="Brian L."/>
            <person name="Martinez-Sanchez M."/>
            <person name="Wang M."/>
            <person name="Ileperuma N."/>
            <person name="Macnee N."/>
            <person name="Campin R."/>
            <person name="Mcatee P."/>
            <person name="Drummond R."/>
            <person name="Espley R."/>
            <person name="Ireland H."/>
            <person name="Wu R."/>
            <person name="Atkinson R."/>
            <person name="Karunairetnam S."/>
            <person name="Bulley S."/>
            <person name="Chunkath S."/>
            <person name="Hanley Z."/>
            <person name="Storey R."/>
            <person name="Thrimawithana A."/>
            <person name="Thomson S."/>
            <person name="David C."/>
            <person name="Testolin R."/>
        </authorList>
    </citation>
    <scope>NUCLEOTIDE SEQUENCE [LARGE SCALE GENOMIC DNA]</scope>
    <source>
        <strain evidence="9">cv. Red5</strain>
        <tissue evidence="8">Young leaf</tissue>
    </source>
</reference>
<keyword evidence="2 6" id="KW-0812">Transmembrane</keyword>
<dbReference type="STRING" id="1590841.A0A2R6QZ08"/>
<dbReference type="Proteomes" id="UP000241394">
    <property type="component" value="Chromosome LG11"/>
</dbReference>
<evidence type="ECO:0000313" key="9">
    <source>
        <dbReference type="Proteomes" id="UP000241394"/>
    </source>
</evidence>
<evidence type="ECO:0000256" key="3">
    <source>
        <dbReference type="ARBA" id="ARBA00022989"/>
    </source>
</evidence>
<dbReference type="PANTHER" id="PTHR10783">
    <property type="entry name" value="XENOTROPIC AND POLYTROPIC RETROVIRUS RECEPTOR 1-RELATED"/>
    <property type="match status" value="1"/>
</dbReference>
<feature type="transmembrane region" description="Helical" evidence="6">
    <location>
        <begin position="187"/>
        <end position="207"/>
    </location>
</feature>
<dbReference type="Pfam" id="PF03124">
    <property type="entry name" value="EXS"/>
    <property type="match status" value="2"/>
</dbReference>
<comment type="caution">
    <text evidence="8">The sequence shown here is derived from an EMBL/GenBank/DDBJ whole genome shotgun (WGS) entry which is preliminary data.</text>
</comment>
<dbReference type="Gramene" id="PSS17620">
    <property type="protein sequence ID" value="PSS17620"/>
    <property type="gene ID" value="CEY00_Acc00010"/>
</dbReference>
<dbReference type="AlphaFoldDB" id="A0A2R6QZ08"/>
<name>A0A2R6QZ08_ACTCC</name>
<dbReference type="InterPro" id="IPR004342">
    <property type="entry name" value="EXS_C"/>
</dbReference>
<feature type="transmembrane region" description="Helical" evidence="6">
    <location>
        <begin position="107"/>
        <end position="130"/>
    </location>
</feature>
<evidence type="ECO:0000256" key="1">
    <source>
        <dbReference type="ARBA" id="ARBA00004141"/>
    </source>
</evidence>
<evidence type="ECO:0000259" key="7">
    <source>
        <dbReference type="PROSITE" id="PS51380"/>
    </source>
</evidence>
<evidence type="ECO:0000256" key="6">
    <source>
        <dbReference type="SAM" id="Phobius"/>
    </source>
</evidence>